<evidence type="ECO:0000313" key="2">
    <source>
        <dbReference type="Proteomes" id="UP001292079"/>
    </source>
</evidence>
<dbReference type="EMBL" id="JALJAT010000862">
    <property type="protein sequence ID" value="KAK4467231.1"/>
    <property type="molecule type" value="Genomic_DNA"/>
</dbReference>
<keyword evidence="2" id="KW-1185">Reference proteome</keyword>
<protein>
    <submittedName>
        <fullName evidence="1">Uncharacterized protein</fullName>
    </submittedName>
</protein>
<dbReference type="AlphaFoldDB" id="A0AAE2D148"/>
<organism evidence="1 2">
    <name type="scientific">Schistosoma mekongi</name>
    <name type="common">Parasitic worm</name>
    <dbReference type="NCBI Taxonomy" id="38744"/>
    <lineage>
        <taxon>Eukaryota</taxon>
        <taxon>Metazoa</taxon>
        <taxon>Spiralia</taxon>
        <taxon>Lophotrochozoa</taxon>
        <taxon>Platyhelminthes</taxon>
        <taxon>Trematoda</taxon>
        <taxon>Digenea</taxon>
        <taxon>Strigeidida</taxon>
        <taxon>Schistosomatoidea</taxon>
        <taxon>Schistosomatidae</taxon>
        <taxon>Schistosoma</taxon>
    </lineage>
</organism>
<proteinExistence type="predicted"/>
<reference evidence="1" key="2">
    <citation type="journal article" date="2023" name="Infect Dis Poverty">
        <title>Chromosome-scale genome of the human blood fluke Schistosoma mekongi and its implications for public health.</title>
        <authorList>
            <person name="Zhou M."/>
            <person name="Xu L."/>
            <person name="Xu D."/>
            <person name="Chen W."/>
            <person name="Khan J."/>
            <person name="Hu Y."/>
            <person name="Huang H."/>
            <person name="Wei H."/>
            <person name="Zhang Y."/>
            <person name="Chusongsang P."/>
            <person name="Tanasarnprasert K."/>
            <person name="Hu X."/>
            <person name="Limpanont Y."/>
            <person name="Lv Z."/>
        </authorList>
    </citation>
    <scope>NUCLEOTIDE SEQUENCE</scope>
    <source>
        <strain evidence="1">LV_2022a</strain>
    </source>
</reference>
<gene>
    <name evidence="1" type="ORF">MN116_009081</name>
</gene>
<sequence length="128" mass="13859">MGQAVLSDPVNRNRDGVPDIVRFTGFVQYYCIKVQSCRSQPPVTKGNRVNIPDPVHGDWCMFRAFFVRHAPSAVTQPTSEMSARVLGRVLFSLLGVHPPPGIGLSGDRGLASVKHHPSCGVRNALVGP</sequence>
<comment type="caution">
    <text evidence="1">The sequence shown here is derived from an EMBL/GenBank/DDBJ whole genome shotgun (WGS) entry which is preliminary data.</text>
</comment>
<accession>A0AAE2D148</accession>
<dbReference type="Proteomes" id="UP001292079">
    <property type="component" value="Unassembled WGS sequence"/>
</dbReference>
<evidence type="ECO:0000313" key="1">
    <source>
        <dbReference type="EMBL" id="KAK4467231.1"/>
    </source>
</evidence>
<reference evidence="1" key="1">
    <citation type="submission" date="2022-04" db="EMBL/GenBank/DDBJ databases">
        <authorList>
            <person name="Xu L."/>
            <person name="Lv Z."/>
        </authorList>
    </citation>
    <scope>NUCLEOTIDE SEQUENCE</scope>
    <source>
        <strain evidence="1">LV_2022a</strain>
    </source>
</reference>
<name>A0AAE2D148_SCHME</name>